<evidence type="ECO:0000313" key="3">
    <source>
        <dbReference type="Proteomes" id="UP001597216"/>
    </source>
</evidence>
<proteinExistence type="predicted"/>
<evidence type="ECO:0000256" key="1">
    <source>
        <dbReference type="SAM" id="Phobius"/>
    </source>
</evidence>
<accession>A0ABW3SZ68</accession>
<gene>
    <name evidence="2" type="ORF">ACFQ27_04175</name>
</gene>
<keyword evidence="1" id="KW-0812">Transmembrane</keyword>
<sequence length="87" mass="9545">MAEPETAPKPQMALPEHPIRSNVIYQMFDRLWRPALGWVACPMAVLYATVLAPATGHPLSDGYLIQVLTFSGAIYGLKTFEKTKGVA</sequence>
<dbReference type="EMBL" id="JBHTLQ010000006">
    <property type="protein sequence ID" value="MFD1189767.1"/>
    <property type="molecule type" value="Genomic_DNA"/>
</dbReference>
<keyword evidence="3" id="KW-1185">Reference proteome</keyword>
<keyword evidence="1" id="KW-0472">Membrane</keyword>
<organism evidence="2 3">
    <name type="scientific">Phenylobacterium conjunctum</name>
    <dbReference type="NCBI Taxonomy" id="1298959"/>
    <lineage>
        <taxon>Bacteria</taxon>
        <taxon>Pseudomonadati</taxon>
        <taxon>Pseudomonadota</taxon>
        <taxon>Alphaproteobacteria</taxon>
        <taxon>Caulobacterales</taxon>
        <taxon>Caulobacteraceae</taxon>
        <taxon>Phenylobacterium</taxon>
    </lineage>
</organism>
<keyword evidence="1" id="KW-1133">Transmembrane helix</keyword>
<name>A0ABW3SZ68_9CAUL</name>
<protein>
    <submittedName>
        <fullName evidence="2">Uncharacterized protein</fullName>
    </submittedName>
</protein>
<comment type="caution">
    <text evidence="2">The sequence shown here is derived from an EMBL/GenBank/DDBJ whole genome shotgun (WGS) entry which is preliminary data.</text>
</comment>
<dbReference type="RefSeq" id="WP_377352716.1">
    <property type="nucleotide sequence ID" value="NZ_JBHTLQ010000006.1"/>
</dbReference>
<evidence type="ECO:0000313" key="2">
    <source>
        <dbReference type="EMBL" id="MFD1189767.1"/>
    </source>
</evidence>
<feature type="transmembrane region" description="Helical" evidence="1">
    <location>
        <begin position="35"/>
        <end position="56"/>
    </location>
</feature>
<dbReference type="Proteomes" id="UP001597216">
    <property type="component" value="Unassembled WGS sequence"/>
</dbReference>
<reference evidence="3" key="1">
    <citation type="journal article" date="2019" name="Int. J. Syst. Evol. Microbiol.">
        <title>The Global Catalogue of Microorganisms (GCM) 10K type strain sequencing project: providing services to taxonomists for standard genome sequencing and annotation.</title>
        <authorList>
            <consortium name="The Broad Institute Genomics Platform"/>
            <consortium name="The Broad Institute Genome Sequencing Center for Infectious Disease"/>
            <person name="Wu L."/>
            <person name="Ma J."/>
        </authorList>
    </citation>
    <scope>NUCLEOTIDE SEQUENCE [LARGE SCALE GENOMIC DNA]</scope>
    <source>
        <strain evidence="3">CCUG 55074</strain>
    </source>
</reference>